<evidence type="ECO:0000313" key="4">
    <source>
        <dbReference type="Proteomes" id="UP000199139"/>
    </source>
</evidence>
<dbReference type="AlphaFoldDB" id="A0A1I6P5T8"/>
<sequence>MDRQRLGQTSFHVSRVGFGAWQLGNLKDWGEMDDKTAVKLVHEAIDLGCNFFDTAPNYGLGKSETILGEAFKGRREEVVINSKCGHHIDDVQSFDRKRLVESVDGSLKRLQTNYLDSLLLHNPPFDALSQTSEAYGVLEDLKRQGKIKAYGASVDTGKEVDQIITETNSDVIEVMFNIFHQEPLEAIKRANDKGVGVIAKVPLDSGWLSGKYGASSTFTGIRSRWSEAEIRERSEFVQDVRKIIGDNQSMASVALQYILSFDAFSSVIPGARNSEQLRQNMSATHKPLNGRIKQQLHDLYETKVKQLNLNW</sequence>
<dbReference type="EMBL" id="FPAI01000001">
    <property type="protein sequence ID" value="SFS35440.1"/>
    <property type="molecule type" value="Genomic_DNA"/>
</dbReference>
<dbReference type="Proteomes" id="UP000199139">
    <property type="component" value="Unassembled WGS sequence"/>
</dbReference>
<dbReference type="PANTHER" id="PTHR43312">
    <property type="entry name" value="D-THREO-ALDOSE 1-DEHYDROGENASE"/>
    <property type="match status" value="1"/>
</dbReference>
<accession>A0A1I6P5T8</accession>
<dbReference type="SUPFAM" id="SSF51430">
    <property type="entry name" value="NAD(P)-linked oxidoreductase"/>
    <property type="match status" value="1"/>
</dbReference>
<organism evidence="3 4">
    <name type="scientific">Halolactibacillus miurensis</name>
    <dbReference type="NCBI Taxonomy" id="306541"/>
    <lineage>
        <taxon>Bacteria</taxon>
        <taxon>Bacillati</taxon>
        <taxon>Bacillota</taxon>
        <taxon>Bacilli</taxon>
        <taxon>Bacillales</taxon>
        <taxon>Bacillaceae</taxon>
        <taxon>Halolactibacillus</taxon>
    </lineage>
</organism>
<keyword evidence="5" id="KW-1185">Reference proteome</keyword>
<dbReference type="EMBL" id="BJWJ01000001">
    <property type="protein sequence ID" value="GEM03107.1"/>
    <property type="molecule type" value="Genomic_DNA"/>
</dbReference>
<evidence type="ECO:0000313" key="3">
    <source>
        <dbReference type="EMBL" id="SFS35440.1"/>
    </source>
</evidence>
<dbReference type="OrthoDB" id="9773828at2"/>
<dbReference type="PANTHER" id="PTHR43312:SF1">
    <property type="entry name" value="NADP-DEPENDENT OXIDOREDUCTASE DOMAIN-CONTAINING PROTEIN"/>
    <property type="match status" value="1"/>
</dbReference>
<dbReference type="InterPro" id="IPR023210">
    <property type="entry name" value="NADP_OxRdtase_dom"/>
</dbReference>
<protein>
    <submittedName>
        <fullName evidence="2 3">Oxidoreductase</fullName>
    </submittedName>
</protein>
<reference evidence="3 4" key="1">
    <citation type="submission" date="2016-10" db="EMBL/GenBank/DDBJ databases">
        <authorList>
            <person name="de Groot N.N."/>
        </authorList>
    </citation>
    <scope>NUCLEOTIDE SEQUENCE [LARGE SCALE GENOMIC DNA]</scope>
    <source>
        <strain evidence="3 4">DSM 17074</strain>
    </source>
</reference>
<evidence type="ECO:0000313" key="2">
    <source>
        <dbReference type="EMBL" id="GEM03107.1"/>
    </source>
</evidence>
<dbReference type="Gene3D" id="3.20.20.100">
    <property type="entry name" value="NADP-dependent oxidoreductase domain"/>
    <property type="match status" value="1"/>
</dbReference>
<name>A0A1I6P5T8_9BACI</name>
<dbReference type="Proteomes" id="UP000321773">
    <property type="component" value="Unassembled WGS sequence"/>
</dbReference>
<proteinExistence type="predicted"/>
<dbReference type="InterPro" id="IPR053135">
    <property type="entry name" value="AKR2_Oxidoreductase"/>
</dbReference>
<dbReference type="RefSeq" id="WP_089852724.1">
    <property type="nucleotide sequence ID" value="NZ_BJWJ01000001.1"/>
</dbReference>
<dbReference type="Pfam" id="PF00248">
    <property type="entry name" value="Aldo_ket_red"/>
    <property type="match status" value="1"/>
</dbReference>
<dbReference type="InterPro" id="IPR036812">
    <property type="entry name" value="NAD(P)_OxRdtase_dom_sf"/>
</dbReference>
<evidence type="ECO:0000259" key="1">
    <source>
        <dbReference type="Pfam" id="PF00248"/>
    </source>
</evidence>
<feature type="domain" description="NADP-dependent oxidoreductase" evidence="1">
    <location>
        <begin position="16"/>
        <end position="289"/>
    </location>
</feature>
<reference evidence="2 5" key="2">
    <citation type="submission" date="2019-07" db="EMBL/GenBank/DDBJ databases">
        <title>Whole genome shotgun sequence of Halolactibacillus miurensis NBRC 100873.</title>
        <authorList>
            <person name="Hosoyama A."/>
            <person name="Uohara A."/>
            <person name="Ohji S."/>
            <person name="Ichikawa N."/>
        </authorList>
    </citation>
    <scope>NUCLEOTIDE SEQUENCE [LARGE SCALE GENOMIC DNA]</scope>
    <source>
        <strain evidence="2 5">NBRC 100873</strain>
    </source>
</reference>
<dbReference type="CDD" id="cd19086">
    <property type="entry name" value="AKR_AKR11C1"/>
    <property type="match status" value="1"/>
</dbReference>
<evidence type="ECO:0000313" key="5">
    <source>
        <dbReference type="Proteomes" id="UP000321773"/>
    </source>
</evidence>
<gene>
    <name evidence="2" type="ORF">HMI01_00950</name>
    <name evidence="3" type="ORF">SAMN05421668_101213</name>
</gene>
<dbReference type="STRING" id="306541.SAMN05421668_101213"/>